<keyword evidence="3" id="KW-1133">Transmembrane helix</keyword>
<name>A0A9W9G495_9EURO</name>
<dbReference type="GO" id="GO:0006826">
    <property type="term" value="P:iron ion transport"/>
    <property type="evidence" value="ECO:0007669"/>
    <property type="project" value="TreeGrafter"/>
</dbReference>
<keyword evidence="5" id="KW-1185">Reference proteome</keyword>
<evidence type="ECO:0000256" key="2">
    <source>
        <dbReference type="SAM" id="MobiDB-lite"/>
    </source>
</evidence>
<dbReference type="GeneID" id="81391275"/>
<feature type="transmembrane region" description="Helical" evidence="3">
    <location>
        <begin position="77"/>
        <end position="96"/>
    </location>
</feature>
<feature type="compositionally biased region" description="Basic and acidic residues" evidence="2">
    <location>
        <begin position="541"/>
        <end position="551"/>
    </location>
</feature>
<organism evidence="4 5">
    <name type="scientific">Penicillium alfredii</name>
    <dbReference type="NCBI Taxonomy" id="1506179"/>
    <lineage>
        <taxon>Eukaryota</taxon>
        <taxon>Fungi</taxon>
        <taxon>Dikarya</taxon>
        <taxon>Ascomycota</taxon>
        <taxon>Pezizomycotina</taxon>
        <taxon>Eurotiomycetes</taxon>
        <taxon>Eurotiomycetidae</taxon>
        <taxon>Eurotiales</taxon>
        <taxon>Aspergillaceae</taxon>
        <taxon>Penicillium</taxon>
    </lineage>
</organism>
<feature type="region of interest" description="Disordered" evidence="2">
    <location>
        <begin position="522"/>
        <end position="563"/>
    </location>
</feature>
<protein>
    <recommendedName>
        <fullName evidence="6">FAD-binding FR-type domain-containing protein</fullName>
    </recommendedName>
</protein>
<dbReference type="GO" id="GO:0006879">
    <property type="term" value="P:intracellular iron ion homeostasis"/>
    <property type="evidence" value="ECO:0007669"/>
    <property type="project" value="TreeGrafter"/>
</dbReference>
<dbReference type="Proteomes" id="UP001141434">
    <property type="component" value="Unassembled WGS sequence"/>
</dbReference>
<dbReference type="RefSeq" id="XP_056515374.1">
    <property type="nucleotide sequence ID" value="XM_056652107.1"/>
</dbReference>
<dbReference type="EMBL" id="JAPMSZ010000002">
    <property type="protein sequence ID" value="KAJ5111895.1"/>
    <property type="molecule type" value="Genomic_DNA"/>
</dbReference>
<dbReference type="PANTHER" id="PTHR32361:SF26">
    <property type="entry name" value="FAD-BINDING 8 DOMAIN-CONTAINING PROTEIN-RELATED"/>
    <property type="match status" value="1"/>
</dbReference>
<feature type="transmembrane region" description="Helical" evidence="3">
    <location>
        <begin position="142"/>
        <end position="161"/>
    </location>
</feature>
<sequence>MSPVASELYHWISKIPTTDLYALCVAILLAIWLTYWLGHRCCCWMLGQRHVISWRRLLNSPLPWIFRTVDIDTYREGLAVATLFAANILGLGLWTHSWAGAQRRAGSLAIIHLIPLCTGLTFGLPADILHIDRQTMAWMHRWVGRLCVLHSLFHGSVLFSIAKTSALTTTRHVVPLVAVCAMFLVVPLTHAVVVRSHRQFALKCHYLLAAIAIGALVYHLVERHSVYRWYLLGAICLWIGLTAIECTRTVLAHKPWRNGRHDMVVSSFNNLLWLDVTVPASWNVRPGQYVQLWMPRGGFRLCLQLPLFYVAFWEDEGTRRILRLVIRPRRGQGLARKPFRDRLNTPIERPVIILGPYGRSDNFCQCGTILFIVEDIGFFRILPYIGTLVQASLDRRAMVRKLVVLWQVKVEDWCFAQWADDLVQDILSLDRGGFNILQINFFCPDGKHPLSSKPSARMRFSHYSRITEKEVLRHSNDQRGDMVVAGRQNSFVLAPLALAFPLGGLCYVVYCVPVSNHSYMGTPSKEAPSVPECGHPWPRNEPVKEHPESNHSKWVGSKLAEGQ</sequence>
<dbReference type="OrthoDB" id="3437351at2759"/>
<gene>
    <name evidence="4" type="ORF">NUU61_001525</name>
</gene>
<comment type="caution">
    <text evidence="4">The sequence shown here is derived from an EMBL/GenBank/DDBJ whole genome shotgun (WGS) entry which is preliminary data.</text>
</comment>
<dbReference type="InterPro" id="IPR039261">
    <property type="entry name" value="FNR_nucleotide-bd"/>
</dbReference>
<reference evidence="4" key="2">
    <citation type="journal article" date="2023" name="IMA Fungus">
        <title>Comparative genomic study of the Penicillium genus elucidates a diverse pangenome and 15 lateral gene transfer events.</title>
        <authorList>
            <person name="Petersen C."/>
            <person name="Sorensen T."/>
            <person name="Nielsen M.R."/>
            <person name="Sondergaard T.E."/>
            <person name="Sorensen J.L."/>
            <person name="Fitzpatrick D.A."/>
            <person name="Frisvad J.C."/>
            <person name="Nielsen K.L."/>
        </authorList>
    </citation>
    <scope>NUCLEOTIDE SEQUENCE</scope>
    <source>
        <strain evidence="4">IBT 34128</strain>
    </source>
</reference>
<feature type="transmembrane region" description="Helical" evidence="3">
    <location>
        <begin position="173"/>
        <end position="193"/>
    </location>
</feature>
<reference evidence="4" key="1">
    <citation type="submission" date="2022-11" db="EMBL/GenBank/DDBJ databases">
        <authorList>
            <person name="Petersen C."/>
        </authorList>
    </citation>
    <scope>NUCLEOTIDE SEQUENCE</scope>
    <source>
        <strain evidence="4">IBT 34128</strain>
    </source>
</reference>
<dbReference type="Gene3D" id="3.40.50.80">
    <property type="entry name" value="Nucleotide-binding domain of ferredoxin-NADP reductase (FNR) module"/>
    <property type="match status" value="1"/>
</dbReference>
<dbReference type="AlphaFoldDB" id="A0A9W9G495"/>
<keyword evidence="3" id="KW-0812">Transmembrane</keyword>
<proteinExistence type="predicted"/>
<dbReference type="PANTHER" id="PTHR32361">
    <property type="entry name" value="FERRIC/CUPRIC REDUCTASE TRANSMEMBRANE COMPONENT"/>
    <property type="match status" value="1"/>
</dbReference>
<evidence type="ECO:0008006" key="6">
    <source>
        <dbReference type="Google" id="ProtNLM"/>
    </source>
</evidence>
<feature type="transmembrane region" description="Helical" evidence="3">
    <location>
        <begin position="200"/>
        <end position="221"/>
    </location>
</feature>
<keyword evidence="1" id="KW-0813">Transport</keyword>
<evidence type="ECO:0000256" key="3">
    <source>
        <dbReference type="SAM" id="Phobius"/>
    </source>
</evidence>
<evidence type="ECO:0000313" key="4">
    <source>
        <dbReference type="EMBL" id="KAJ5111895.1"/>
    </source>
</evidence>
<feature type="transmembrane region" description="Helical" evidence="3">
    <location>
        <begin position="20"/>
        <end position="38"/>
    </location>
</feature>
<dbReference type="GO" id="GO:0005886">
    <property type="term" value="C:plasma membrane"/>
    <property type="evidence" value="ECO:0007669"/>
    <property type="project" value="TreeGrafter"/>
</dbReference>
<keyword evidence="3" id="KW-0472">Membrane</keyword>
<feature type="transmembrane region" description="Helical" evidence="3">
    <location>
        <begin position="491"/>
        <end position="510"/>
    </location>
</feature>
<evidence type="ECO:0000256" key="1">
    <source>
        <dbReference type="ARBA" id="ARBA00022448"/>
    </source>
</evidence>
<accession>A0A9W9G495</accession>
<feature type="transmembrane region" description="Helical" evidence="3">
    <location>
        <begin position="227"/>
        <end position="251"/>
    </location>
</feature>
<dbReference type="GO" id="GO:0000293">
    <property type="term" value="F:ferric-chelate reductase activity"/>
    <property type="evidence" value="ECO:0007669"/>
    <property type="project" value="TreeGrafter"/>
</dbReference>
<feature type="transmembrane region" description="Helical" evidence="3">
    <location>
        <begin position="108"/>
        <end position="130"/>
    </location>
</feature>
<dbReference type="InterPro" id="IPR051410">
    <property type="entry name" value="Ferric/Cupric_Reductase"/>
</dbReference>
<dbReference type="GO" id="GO:0015677">
    <property type="term" value="P:copper ion import"/>
    <property type="evidence" value="ECO:0007669"/>
    <property type="project" value="TreeGrafter"/>
</dbReference>
<evidence type="ECO:0000313" key="5">
    <source>
        <dbReference type="Proteomes" id="UP001141434"/>
    </source>
</evidence>